<organism evidence="3 4">
    <name type="scientific">Actinokineospora diospyrosa</name>
    <dbReference type="NCBI Taxonomy" id="103728"/>
    <lineage>
        <taxon>Bacteria</taxon>
        <taxon>Bacillati</taxon>
        <taxon>Actinomycetota</taxon>
        <taxon>Actinomycetes</taxon>
        <taxon>Pseudonocardiales</taxon>
        <taxon>Pseudonocardiaceae</taxon>
        <taxon>Actinokineospora</taxon>
    </lineage>
</organism>
<evidence type="ECO:0000259" key="2">
    <source>
        <dbReference type="SMART" id="SM00382"/>
    </source>
</evidence>
<keyword evidence="1" id="KW-1133">Transmembrane helix</keyword>
<feature type="transmembrane region" description="Helical" evidence="1">
    <location>
        <begin position="34"/>
        <end position="64"/>
    </location>
</feature>
<proteinExistence type="predicted"/>
<comment type="caution">
    <text evidence="3">The sequence shown here is derived from an EMBL/GenBank/DDBJ whole genome shotgun (WGS) entry which is preliminary data.</text>
</comment>
<gene>
    <name evidence="3" type="ORF">LV75_003886</name>
</gene>
<dbReference type="InterPro" id="IPR054567">
    <property type="entry name" value="NNH7"/>
</dbReference>
<dbReference type="SUPFAM" id="SSF52540">
    <property type="entry name" value="P-loop containing nucleoside triphosphate hydrolases"/>
    <property type="match status" value="1"/>
</dbReference>
<dbReference type="InterPro" id="IPR027417">
    <property type="entry name" value="P-loop_NTPase"/>
</dbReference>
<dbReference type="Pfam" id="PF00004">
    <property type="entry name" value="AAA"/>
    <property type="match status" value="1"/>
</dbReference>
<dbReference type="Pfam" id="PF22738">
    <property type="entry name" value="NNH7"/>
    <property type="match status" value="1"/>
</dbReference>
<dbReference type="InterPro" id="IPR003959">
    <property type="entry name" value="ATPase_AAA_core"/>
</dbReference>
<accession>A0ABT1IFF1</accession>
<evidence type="ECO:0000256" key="1">
    <source>
        <dbReference type="SAM" id="Phobius"/>
    </source>
</evidence>
<dbReference type="Proteomes" id="UP001205185">
    <property type="component" value="Unassembled WGS sequence"/>
</dbReference>
<keyword evidence="1" id="KW-0472">Membrane</keyword>
<feature type="domain" description="AAA+ ATPase" evidence="2">
    <location>
        <begin position="357"/>
        <end position="504"/>
    </location>
</feature>
<evidence type="ECO:0000313" key="3">
    <source>
        <dbReference type="EMBL" id="MCP2271372.1"/>
    </source>
</evidence>
<name>A0ABT1IFF1_9PSEU</name>
<protein>
    <submittedName>
        <fullName evidence="3">ATPase family associated with various cellular activities (AAA)</fullName>
    </submittedName>
</protein>
<reference evidence="3 4" key="1">
    <citation type="submission" date="2022-06" db="EMBL/GenBank/DDBJ databases">
        <title>Genomic Encyclopedia of Archaeal and Bacterial Type Strains, Phase II (KMG-II): from individual species to whole genera.</title>
        <authorList>
            <person name="Goeker M."/>
        </authorList>
    </citation>
    <scope>NUCLEOTIDE SEQUENCE [LARGE SCALE GENOMIC DNA]</scope>
    <source>
        <strain evidence="3 4">DSM 44255</strain>
    </source>
</reference>
<dbReference type="RefSeq" id="WP_253888319.1">
    <property type="nucleotide sequence ID" value="NZ_BAAAVB010000005.1"/>
</dbReference>
<sequence length="891" mass="97554">MRRQPDLTFAEALRVLDRDQPGFVDKLDKALGGVILGAGLVAGVATLGTPLAPLVLFATVWGWVDQKNEAISLLRSLLKPARFRDKRGRERRELIEAAHSLLVASSFLDVLTETVGPKAMKKLAITDAERGYVATGAIAKQNQSALDALYLAAIPAPCPSRGFQETLPGIRSWIGIAAGRTDDFLKGLDAWSGHITLANPKFIGKVLARYESRYLALAADVPEFLFWSSLGEHAATRQAITGLSDEVRAVLDAQSAALQRLEGLLSLTPVGPDLGGDQEALHRANRGVLSQPVIAADAERYGVDVRFPTVGDGFVTPQYKITSTGGQIASEQWWAGLPAHDDLDLMLAAHFTSPNATRVPLLLLGHPGAGKSLLTKVIAARLPTSGYTVVRVPLRSVEASAPVKDQIRQALDQATNDRVSWPRLAAQTAQTVRVVLLDGLDELLQASQIDRSGYLREAMEFQAVEHDQELPVVVIVTSRTLVADRVHVPEGATIVKLVEFDDPRIEAWTDRWRAANHRAIDEGTIRDLRPADLAKHEDLARQPLLLLMLALYAADPTSPGLSEDMSTTALYERIFDSFARREAAKTTTSVNLDAAVAAQIERLSIAALGMFNRGAQYISEAELSADLTALLGHEPDGGKRLLAEFFFIHSPEALTLQKQRSYEFLHATFGEFLVARYITKELINMAHGAKFNRDGPNDAILFALLSHRALAEQYNILATIREILKTDDEDIVVAILLTAIGNYRSRTRSSQYDAYRPTPVDLVRQLAAYSANLITITYVIDTSKEEFKSLTKHHSWSSTIHLWQTLPKNGWIPAVALLYDSGQYSGIFPEGFVAQLAGDTLLARALAAISEMITISFRTRNMSTVDFEEIVTEYAKLHGDSTNGASVEEEE</sequence>
<keyword evidence="1" id="KW-0812">Transmembrane</keyword>
<dbReference type="EMBL" id="JAMTCO010000009">
    <property type="protein sequence ID" value="MCP2271372.1"/>
    <property type="molecule type" value="Genomic_DNA"/>
</dbReference>
<dbReference type="InterPro" id="IPR003593">
    <property type="entry name" value="AAA+_ATPase"/>
</dbReference>
<dbReference type="SMART" id="SM00382">
    <property type="entry name" value="AAA"/>
    <property type="match status" value="1"/>
</dbReference>
<evidence type="ECO:0000313" key="4">
    <source>
        <dbReference type="Proteomes" id="UP001205185"/>
    </source>
</evidence>
<keyword evidence="4" id="KW-1185">Reference proteome</keyword>
<dbReference type="Gene3D" id="3.40.50.300">
    <property type="entry name" value="P-loop containing nucleotide triphosphate hydrolases"/>
    <property type="match status" value="1"/>
</dbReference>